<feature type="domain" description="ATP-grasp" evidence="2">
    <location>
        <begin position="266"/>
        <end position="350"/>
    </location>
</feature>
<organism evidence="3 4">
    <name type="scientific">Kitasatospora aburaviensis</name>
    <dbReference type="NCBI Taxonomy" id="67265"/>
    <lineage>
        <taxon>Bacteria</taxon>
        <taxon>Bacillati</taxon>
        <taxon>Actinomycetota</taxon>
        <taxon>Actinomycetes</taxon>
        <taxon>Kitasatosporales</taxon>
        <taxon>Streptomycetaceae</taxon>
        <taxon>Kitasatospora</taxon>
    </lineage>
</organism>
<gene>
    <name evidence="3" type="ORF">ACFP0N_06995</name>
</gene>
<reference evidence="4" key="1">
    <citation type="journal article" date="2019" name="Int. J. Syst. Evol. Microbiol.">
        <title>The Global Catalogue of Microorganisms (GCM) 10K type strain sequencing project: providing services to taxonomists for standard genome sequencing and annotation.</title>
        <authorList>
            <consortium name="The Broad Institute Genomics Platform"/>
            <consortium name="The Broad Institute Genome Sequencing Center for Infectious Disease"/>
            <person name="Wu L."/>
            <person name="Ma J."/>
        </authorList>
    </citation>
    <scope>NUCLEOTIDE SEQUENCE [LARGE SCALE GENOMIC DNA]</scope>
    <source>
        <strain evidence="4">CGMCC 4.1469</strain>
    </source>
</reference>
<evidence type="ECO:0000256" key="1">
    <source>
        <dbReference type="SAM" id="MobiDB-lite"/>
    </source>
</evidence>
<dbReference type="RefSeq" id="WP_313763852.1">
    <property type="nucleotide sequence ID" value="NZ_BAAAVH010000034.1"/>
</dbReference>
<accession>A0ABW1ERT3</accession>
<evidence type="ECO:0000313" key="4">
    <source>
        <dbReference type="Proteomes" id="UP001596067"/>
    </source>
</evidence>
<keyword evidence="4" id="KW-1185">Reference proteome</keyword>
<sequence>MPAPAIIFPADPLHPRRPDPHFAWEARTLRELGGEQYLVDHDALLAGEAEDAVRLVPRDCGPVWYRGWMIPSADYAAFARALADRGANLLTSAPAYTSAHELPGWYGVFEGATPPSVWIPLAPAAGRPGPEQLAAAVARLGGRGPAIVKDYVKSRKDEWDEACYIPELADPAAVGRVVERFVDLQGDFLAGGVVLRRFEEFARIDGTAVVGANGPEGGEPAGGTPAANGSSANGAPKGGVPKDAAPKTGSDGSGESTDPTGGNGRAVEARVWWLDGEPVLVGPHPDAPEQSAEPDLTEVRPLVRALGCRFVTTDLASRADGSGWRVVEVGDGQVSGLPRGIDVTGLLAALLAA</sequence>
<name>A0ABW1ERT3_9ACTN</name>
<protein>
    <submittedName>
        <fullName evidence="3">ATP-grasp domain-containing protein</fullName>
    </submittedName>
</protein>
<evidence type="ECO:0000313" key="3">
    <source>
        <dbReference type="EMBL" id="MFC5884730.1"/>
    </source>
</evidence>
<feature type="domain" description="ATP-grasp" evidence="2">
    <location>
        <begin position="140"/>
        <end position="204"/>
    </location>
</feature>
<dbReference type="Pfam" id="PF14243">
    <property type="entry name" value="R2K_3"/>
    <property type="match status" value="2"/>
</dbReference>
<proteinExistence type="predicted"/>
<feature type="region of interest" description="Disordered" evidence="1">
    <location>
        <begin position="213"/>
        <end position="264"/>
    </location>
</feature>
<dbReference type="InterPro" id="IPR025643">
    <property type="entry name" value="R2K_3"/>
</dbReference>
<comment type="caution">
    <text evidence="3">The sequence shown here is derived from an EMBL/GenBank/DDBJ whole genome shotgun (WGS) entry which is preliminary data.</text>
</comment>
<dbReference type="Proteomes" id="UP001596067">
    <property type="component" value="Unassembled WGS sequence"/>
</dbReference>
<dbReference type="EMBL" id="JBHSOD010000006">
    <property type="protein sequence ID" value="MFC5884730.1"/>
    <property type="molecule type" value="Genomic_DNA"/>
</dbReference>
<evidence type="ECO:0000259" key="2">
    <source>
        <dbReference type="Pfam" id="PF14243"/>
    </source>
</evidence>